<comment type="function">
    <text evidence="4">Regulates the DNA-binding properties of Runt.</text>
</comment>
<feature type="region of interest" description="Disordered" evidence="5">
    <location>
        <begin position="235"/>
        <end position="265"/>
    </location>
</feature>
<evidence type="ECO:0000256" key="2">
    <source>
        <dbReference type="ARBA" id="ARBA00023242"/>
    </source>
</evidence>
<dbReference type="Pfam" id="PF02312">
    <property type="entry name" value="CBF_beta"/>
    <property type="match status" value="1"/>
</dbReference>
<dbReference type="AlphaFoldDB" id="A0A8X7CC69"/>
<dbReference type="InterPro" id="IPR003417">
    <property type="entry name" value="CBF_beta"/>
</dbReference>
<keyword evidence="2" id="KW-0539">Nucleus</keyword>
<feature type="compositionally biased region" description="Basic and acidic residues" evidence="5">
    <location>
        <begin position="235"/>
        <end position="257"/>
    </location>
</feature>
<dbReference type="PANTHER" id="PTHR10276">
    <property type="entry name" value="CORE-BINDING FACTOR, BETA SUBUNIT"/>
    <property type="match status" value="1"/>
</dbReference>
<dbReference type="GO" id="GO:0003713">
    <property type="term" value="F:transcription coactivator activity"/>
    <property type="evidence" value="ECO:0007669"/>
    <property type="project" value="InterPro"/>
</dbReference>
<name>A0A8X7CC69_9ARAC</name>
<evidence type="ECO:0000256" key="4">
    <source>
        <dbReference type="ARBA" id="ARBA00057581"/>
    </source>
</evidence>
<dbReference type="GO" id="GO:0016513">
    <property type="term" value="C:core-binding factor complex"/>
    <property type="evidence" value="ECO:0007669"/>
    <property type="project" value="TreeGrafter"/>
</dbReference>
<dbReference type="FunFam" id="2.40.250.10:FF:000001">
    <property type="entry name" value="Core-binding factor subunit beta"/>
    <property type="match status" value="1"/>
</dbReference>
<dbReference type="GO" id="GO:0035206">
    <property type="term" value="P:regulation of hemocyte proliferation"/>
    <property type="evidence" value="ECO:0007669"/>
    <property type="project" value="UniProtKB-ARBA"/>
</dbReference>
<comment type="caution">
    <text evidence="6">The sequence shown here is derived from an EMBL/GenBank/DDBJ whole genome shotgun (WGS) entry which is preliminary data.</text>
</comment>
<accession>A0A8X7CC69</accession>
<reference evidence="6" key="1">
    <citation type="submission" date="2020-08" db="EMBL/GenBank/DDBJ databases">
        <title>Multicomponent nature underlies the extraordinary mechanical properties of spider dragline silk.</title>
        <authorList>
            <person name="Kono N."/>
            <person name="Nakamura H."/>
            <person name="Mori M."/>
            <person name="Yoshida Y."/>
            <person name="Ohtoshi R."/>
            <person name="Malay A.D."/>
            <person name="Moran D.A.P."/>
            <person name="Tomita M."/>
            <person name="Numata K."/>
            <person name="Arakawa K."/>
        </authorList>
    </citation>
    <scope>NUCLEOTIDE SEQUENCE</scope>
</reference>
<dbReference type="InterPro" id="IPR036552">
    <property type="entry name" value="CBF_bsu_sf"/>
</dbReference>
<comment type="subcellular location">
    <subcellularLocation>
        <location evidence="1">Nucleus</location>
    </subcellularLocation>
</comment>
<evidence type="ECO:0000256" key="1">
    <source>
        <dbReference type="ARBA" id="ARBA00004123"/>
    </source>
</evidence>
<dbReference type="Proteomes" id="UP000886998">
    <property type="component" value="Unassembled WGS sequence"/>
</dbReference>
<protein>
    <submittedName>
        <fullName evidence="6">Protein big brother</fullName>
    </submittedName>
</protein>
<gene>
    <name evidence="6" type="primary">Bgb</name>
    <name evidence="6" type="ORF">TNIN_251001</name>
</gene>
<proteinExistence type="inferred from homology"/>
<keyword evidence="7" id="KW-1185">Reference proteome</keyword>
<dbReference type="EMBL" id="BMAV01015036">
    <property type="protein sequence ID" value="GFY63978.1"/>
    <property type="molecule type" value="Genomic_DNA"/>
</dbReference>
<dbReference type="Gene3D" id="2.40.250.10">
    <property type="entry name" value="Core binding factor, beta subunit"/>
    <property type="match status" value="1"/>
</dbReference>
<dbReference type="GO" id="GO:0043565">
    <property type="term" value="F:sequence-specific DNA binding"/>
    <property type="evidence" value="ECO:0007669"/>
    <property type="project" value="TreeGrafter"/>
</dbReference>
<comment type="similarity">
    <text evidence="3">Belongs to the CBF-beta family.</text>
</comment>
<evidence type="ECO:0000313" key="6">
    <source>
        <dbReference type="EMBL" id="GFY63978.1"/>
    </source>
</evidence>
<evidence type="ECO:0000256" key="3">
    <source>
        <dbReference type="ARBA" id="ARBA00025734"/>
    </source>
</evidence>
<evidence type="ECO:0000256" key="5">
    <source>
        <dbReference type="SAM" id="MobiDB-lite"/>
    </source>
</evidence>
<dbReference type="OrthoDB" id="10026505at2759"/>
<sequence>MVSQCVQWEEPIEIARRFATSVIYFGHTDRQVVGEARAIFREFSGSSIDSDITCFGSQLASNMLPYETTNIFEQLPRFVFKMPRVVPDQESKFQSDELFRRLSRETEVRYTGYRDRPVDERQMRFQTACREGHTEVSFIATGTNLHLVFTPSSNGYSEGCDFNKEQGKVHIKSCFIMNGVCVRWRGWLDIERLDGVGCLEFDEERAQIEDGILREQIERYNQRLRDFEEKQRLYRNQHERHVDPEVEARKKQSELSPDRAGSASN</sequence>
<evidence type="ECO:0000313" key="7">
    <source>
        <dbReference type="Proteomes" id="UP000886998"/>
    </source>
</evidence>
<organism evidence="6 7">
    <name type="scientific">Trichonephila inaurata madagascariensis</name>
    <dbReference type="NCBI Taxonomy" id="2747483"/>
    <lineage>
        <taxon>Eukaryota</taxon>
        <taxon>Metazoa</taxon>
        <taxon>Ecdysozoa</taxon>
        <taxon>Arthropoda</taxon>
        <taxon>Chelicerata</taxon>
        <taxon>Arachnida</taxon>
        <taxon>Araneae</taxon>
        <taxon>Araneomorphae</taxon>
        <taxon>Entelegynae</taxon>
        <taxon>Araneoidea</taxon>
        <taxon>Nephilidae</taxon>
        <taxon>Trichonephila</taxon>
        <taxon>Trichonephila inaurata</taxon>
    </lineage>
</organism>
<dbReference type="GO" id="GO:0006357">
    <property type="term" value="P:regulation of transcription by RNA polymerase II"/>
    <property type="evidence" value="ECO:0007669"/>
    <property type="project" value="TreeGrafter"/>
</dbReference>
<dbReference type="PANTHER" id="PTHR10276:SF3">
    <property type="entry name" value="CORE-BINDING FACTOR SUBUNIT BETA"/>
    <property type="match status" value="1"/>
</dbReference>
<dbReference type="SUPFAM" id="SSF50723">
    <property type="entry name" value="Core binding factor beta, CBF"/>
    <property type="match status" value="1"/>
</dbReference>